<evidence type="ECO:0000256" key="2">
    <source>
        <dbReference type="SAM" id="Phobius"/>
    </source>
</evidence>
<dbReference type="Gene3D" id="3.30.1340.30">
    <property type="match status" value="1"/>
</dbReference>
<evidence type="ECO:0000313" key="4">
    <source>
        <dbReference type="EMBL" id="RIA54977.1"/>
    </source>
</evidence>
<evidence type="ECO:0000259" key="3">
    <source>
        <dbReference type="PROSITE" id="PS50914"/>
    </source>
</evidence>
<sequence length="364" mass="39768">MKARSPGVRRRVWIIGFVSLAVIAGVAVLSARAAIEAEIQSRAAEKLVEAGYSWLDVAVTGRDVVLKGAVFSEHDKDRVEAALREVWGVGNVESQLQVAVREEPYTISMTRSDDELKLRGSVPNEEARKTIIGLANANFPGLDISTKLKIDPNMAETERWLTGVGFALSQLKHVSSGRSVLADTDLSFEGRAAKPGAYEALITAFEEETPQSISVRQMRVQPPKAEPFTWTVQLEGDRVILAGYVPNDDAKIWMTSLAERLFPNADIVDQTFIAKGEPDDWWDAAELAVQALNHLRSGSVTLGPSEVTVEGVAKSLDAQRAISALKDAWPSGFDFKASVRLSQQGPAERPRRKASTAHTWPVQL</sequence>
<dbReference type="PROSITE" id="PS50914">
    <property type="entry name" value="BON"/>
    <property type="match status" value="1"/>
</dbReference>
<keyword evidence="5" id="KW-1185">Reference proteome</keyword>
<accession>A0A397Q618</accession>
<keyword evidence="2" id="KW-0472">Membrane</keyword>
<comment type="caution">
    <text evidence="4">The sequence shown here is derived from an EMBL/GenBank/DDBJ whole genome shotgun (WGS) entry which is preliminary data.</text>
</comment>
<feature type="transmembrane region" description="Helical" evidence="2">
    <location>
        <begin position="12"/>
        <end position="35"/>
    </location>
</feature>
<evidence type="ECO:0000313" key="5">
    <source>
        <dbReference type="Proteomes" id="UP000266273"/>
    </source>
</evidence>
<dbReference type="EMBL" id="QXDF01000001">
    <property type="protein sequence ID" value="RIA54977.1"/>
    <property type="molecule type" value="Genomic_DNA"/>
</dbReference>
<dbReference type="Proteomes" id="UP000266273">
    <property type="component" value="Unassembled WGS sequence"/>
</dbReference>
<feature type="region of interest" description="Disordered" evidence="1">
    <location>
        <begin position="341"/>
        <end position="364"/>
    </location>
</feature>
<protein>
    <submittedName>
        <fullName evidence="4">BON domain-containing protein</fullName>
    </submittedName>
</protein>
<keyword evidence="2" id="KW-1133">Transmembrane helix</keyword>
<dbReference type="Gene3D" id="3.40.1520.20">
    <property type="match status" value="2"/>
</dbReference>
<evidence type="ECO:0000256" key="1">
    <source>
        <dbReference type="SAM" id="MobiDB-lite"/>
    </source>
</evidence>
<keyword evidence="2" id="KW-0812">Transmembrane</keyword>
<reference evidence="4 5" key="1">
    <citation type="submission" date="2018-08" db="EMBL/GenBank/DDBJ databases">
        <title>Genomic Encyclopedia of Archaeal and Bacterial Type Strains, Phase II (KMG-II): from individual species to whole genera.</title>
        <authorList>
            <person name="Goeker M."/>
        </authorList>
    </citation>
    <scope>NUCLEOTIDE SEQUENCE [LARGE SCALE GENOMIC DNA]</scope>
    <source>
        <strain evidence="4 5">DSM 5002</strain>
    </source>
</reference>
<feature type="domain" description="BON" evidence="3">
    <location>
        <begin position="31"/>
        <end position="100"/>
    </location>
</feature>
<dbReference type="Pfam" id="PF04972">
    <property type="entry name" value="BON"/>
    <property type="match status" value="1"/>
</dbReference>
<dbReference type="RefSeq" id="WP_170144268.1">
    <property type="nucleotide sequence ID" value="NZ_QXDF01000001.1"/>
</dbReference>
<gene>
    <name evidence="4" type="ORF">BXY53_0027</name>
</gene>
<dbReference type="AlphaFoldDB" id="A0A397Q618"/>
<dbReference type="InterPro" id="IPR007055">
    <property type="entry name" value="BON_dom"/>
</dbReference>
<proteinExistence type="predicted"/>
<organism evidence="4 5">
    <name type="scientific">Dichotomicrobium thermohalophilum</name>
    <dbReference type="NCBI Taxonomy" id="933063"/>
    <lineage>
        <taxon>Bacteria</taxon>
        <taxon>Pseudomonadati</taxon>
        <taxon>Pseudomonadota</taxon>
        <taxon>Alphaproteobacteria</taxon>
        <taxon>Hyphomicrobiales</taxon>
        <taxon>Hyphomicrobiaceae</taxon>
        <taxon>Dichotomicrobium</taxon>
    </lineage>
</organism>
<name>A0A397Q618_9HYPH</name>